<sequence>MASGEEYSRQQIADLERHEAELRAELFSTAGRNTSVNATAVDQNNAQSPRNAAPAEGSNVLETILSKPRFHPQRLRELLVRPQIQQPVATPAEMPHPDVGHLIFDNYFKESHVQRPMLRKHEVQGLLRRAYSEREPAQLDSQRRPFMIGDRADL</sequence>
<dbReference type="OrthoDB" id="2399539at2759"/>
<keyword evidence="3" id="KW-1185">Reference proteome</keyword>
<protein>
    <submittedName>
        <fullName evidence="2">Uncharacterized protein</fullName>
    </submittedName>
</protein>
<gene>
    <name evidence="2" type="ORF">CBER1_06075</name>
</gene>
<dbReference type="EMBL" id="PNEN01000552">
    <property type="protein sequence ID" value="PPJ54937.1"/>
    <property type="molecule type" value="Genomic_DNA"/>
</dbReference>
<comment type="caution">
    <text evidence="2">The sequence shown here is derived from an EMBL/GenBank/DDBJ whole genome shotgun (WGS) entry which is preliminary data.</text>
</comment>
<name>A0A2S6C5C7_9PEZI</name>
<accession>A0A2S6C5C7</accession>
<feature type="region of interest" description="Disordered" evidence="1">
    <location>
        <begin position="134"/>
        <end position="154"/>
    </location>
</feature>
<evidence type="ECO:0000256" key="1">
    <source>
        <dbReference type="SAM" id="MobiDB-lite"/>
    </source>
</evidence>
<organism evidence="2 3">
    <name type="scientific">Cercospora berteroae</name>
    <dbReference type="NCBI Taxonomy" id="357750"/>
    <lineage>
        <taxon>Eukaryota</taxon>
        <taxon>Fungi</taxon>
        <taxon>Dikarya</taxon>
        <taxon>Ascomycota</taxon>
        <taxon>Pezizomycotina</taxon>
        <taxon>Dothideomycetes</taxon>
        <taxon>Dothideomycetidae</taxon>
        <taxon>Mycosphaerellales</taxon>
        <taxon>Mycosphaerellaceae</taxon>
        <taxon>Cercospora</taxon>
    </lineage>
</organism>
<reference evidence="3" key="1">
    <citation type="journal article" date="2017" name="bioRxiv">
        <title>Conservation of a gene cluster reveals novel cercosporin biosynthetic mechanisms and extends production to the genus Colletotrichum.</title>
        <authorList>
            <person name="de Jonge R."/>
            <person name="Ebert M.K."/>
            <person name="Huitt-Roehl C.R."/>
            <person name="Pal P."/>
            <person name="Suttle J.C."/>
            <person name="Spanner R.E."/>
            <person name="Neubauer J.D."/>
            <person name="Jurick W.M.II."/>
            <person name="Stott K.A."/>
            <person name="Secor G.A."/>
            <person name="Thomma B.P.H.J."/>
            <person name="Van de Peer Y."/>
            <person name="Townsend C.A."/>
            <person name="Bolton M.D."/>
        </authorList>
    </citation>
    <scope>NUCLEOTIDE SEQUENCE [LARGE SCALE GENOMIC DNA]</scope>
    <source>
        <strain evidence="3">CBS538.71</strain>
    </source>
</reference>
<dbReference type="Proteomes" id="UP000237631">
    <property type="component" value="Unassembled WGS sequence"/>
</dbReference>
<evidence type="ECO:0000313" key="3">
    <source>
        <dbReference type="Proteomes" id="UP000237631"/>
    </source>
</evidence>
<proteinExistence type="predicted"/>
<feature type="compositionally biased region" description="Polar residues" evidence="1">
    <location>
        <begin position="30"/>
        <end position="50"/>
    </location>
</feature>
<dbReference type="AlphaFoldDB" id="A0A2S6C5C7"/>
<evidence type="ECO:0000313" key="2">
    <source>
        <dbReference type="EMBL" id="PPJ54937.1"/>
    </source>
</evidence>
<feature type="compositionally biased region" description="Basic and acidic residues" evidence="1">
    <location>
        <begin position="134"/>
        <end position="143"/>
    </location>
</feature>
<feature type="region of interest" description="Disordered" evidence="1">
    <location>
        <begin position="24"/>
        <end position="58"/>
    </location>
</feature>